<dbReference type="PANTHER" id="PTHR43155:SF2">
    <property type="entry name" value="CYCLIC DI-GMP PHOSPHODIESTERASE PA4108"/>
    <property type="match status" value="1"/>
</dbReference>
<dbReference type="EMBL" id="DTDJ01000007">
    <property type="protein sequence ID" value="HGL16835.1"/>
    <property type="molecule type" value="Genomic_DNA"/>
</dbReference>
<dbReference type="Pfam" id="PF13487">
    <property type="entry name" value="HD_5"/>
    <property type="match status" value="1"/>
</dbReference>
<dbReference type="SUPFAM" id="SSF109604">
    <property type="entry name" value="HD-domain/PDEase-like"/>
    <property type="match status" value="1"/>
</dbReference>
<dbReference type="AlphaFoldDB" id="A0A7V3ZWX2"/>
<dbReference type="Gene3D" id="1.10.3210.10">
    <property type="entry name" value="Hypothetical protein af1432"/>
    <property type="match status" value="1"/>
</dbReference>
<organism evidence="2">
    <name type="scientific">candidate division WOR-3 bacterium</name>
    <dbReference type="NCBI Taxonomy" id="2052148"/>
    <lineage>
        <taxon>Bacteria</taxon>
        <taxon>Bacteria division WOR-3</taxon>
    </lineage>
</organism>
<dbReference type="InterPro" id="IPR003607">
    <property type="entry name" value="HD/PDEase_dom"/>
</dbReference>
<proteinExistence type="predicted"/>
<dbReference type="SMART" id="SM00471">
    <property type="entry name" value="HDc"/>
    <property type="match status" value="1"/>
</dbReference>
<dbReference type="InterPro" id="IPR037522">
    <property type="entry name" value="HD_GYP_dom"/>
</dbReference>
<comment type="caution">
    <text evidence="2">The sequence shown here is derived from an EMBL/GenBank/DDBJ whole genome shotgun (WGS) entry which is preliminary data.</text>
</comment>
<protein>
    <submittedName>
        <fullName evidence="2">HD domain-containing protein</fullName>
    </submittedName>
</protein>
<name>A0A7V3ZWX2_UNCW3</name>
<evidence type="ECO:0000259" key="1">
    <source>
        <dbReference type="PROSITE" id="PS51832"/>
    </source>
</evidence>
<accession>A0A7V3ZWX2</accession>
<evidence type="ECO:0000313" key="2">
    <source>
        <dbReference type="EMBL" id="HGL16835.1"/>
    </source>
</evidence>
<feature type="domain" description="HD-GYP" evidence="1">
    <location>
        <begin position="293"/>
        <end position="485"/>
    </location>
</feature>
<sequence length="485" mass="55894">MQNQEGSRKYLRFILPSLNLQEFNQKLRNFSKILDLSGFGVFDDEFRLIFCAGLHRTFFETMPREVIRLQGEDHTWNLFQYSGLFGLFKHYNFEDGRIYTVLLFFSKEPAIIGGFFDYFCESIVREVVLFRNLKSDFERTIGSLEKLNKGKAIVITSEGFLSNVKKRKYGSDGAAEFPLHPLKSRVVDKVQQLTAFNYFHKKCVECAKISFLGEKYYVFHSCNKHPSFQLIKYDFVKRLKEEIGLAKRGKIVQISTIAPESGTKVYTFNFYIKPSRDLPEEWRKVFSVGREKISESLIKSLQPLLSIVKSKDLHTYLHLKNVARLSGIIAFEMGLDENELVYVQLAGLVHDIGKIVLPLELITKPQALGEMEMEMIKLHVKYSCDIVRDLDFLEGTLTYIKQHHERLDGSGYPDALKGSDINFASHAVIMADVLDAMSSDRPYRRKRTPTEIEEEIEIGKNIKYDPKAADIALKLLRNGLVVFPD</sequence>
<dbReference type="CDD" id="cd00077">
    <property type="entry name" value="HDc"/>
    <property type="match status" value="1"/>
</dbReference>
<dbReference type="PROSITE" id="PS51832">
    <property type="entry name" value="HD_GYP"/>
    <property type="match status" value="1"/>
</dbReference>
<reference evidence="2" key="1">
    <citation type="journal article" date="2020" name="mSystems">
        <title>Genome- and Community-Level Interaction Insights into Carbon Utilization and Element Cycling Functions of Hydrothermarchaeota in Hydrothermal Sediment.</title>
        <authorList>
            <person name="Zhou Z."/>
            <person name="Liu Y."/>
            <person name="Xu W."/>
            <person name="Pan J."/>
            <person name="Luo Z.H."/>
            <person name="Li M."/>
        </authorList>
    </citation>
    <scope>NUCLEOTIDE SEQUENCE [LARGE SCALE GENOMIC DNA]</scope>
    <source>
        <strain evidence="2">SpSt-69</strain>
    </source>
</reference>
<dbReference type="PANTHER" id="PTHR43155">
    <property type="entry name" value="CYCLIC DI-GMP PHOSPHODIESTERASE PA4108-RELATED"/>
    <property type="match status" value="1"/>
</dbReference>
<gene>
    <name evidence="2" type="ORF">ENU66_00610</name>
</gene>